<evidence type="ECO:0000256" key="1">
    <source>
        <dbReference type="SAM" id="MobiDB-lite"/>
    </source>
</evidence>
<dbReference type="AlphaFoldDB" id="A0A314YWE9"/>
<organism evidence="2 3">
    <name type="scientific">Prunus yedoensis var. nudiflora</name>
    <dbReference type="NCBI Taxonomy" id="2094558"/>
    <lineage>
        <taxon>Eukaryota</taxon>
        <taxon>Viridiplantae</taxon>
        <taxon>Streptophyta</taxon>
        <taxon>Embryophyta</taxon>
        <taxon>Tracheophyta</taxon>
        <taxon>Spermatophyta</taxon>
        <taxon>Magnoliopsida</taxon>
        <taxon>eudicotyledons</taxon>
        <taxon>Gunneridae</taxon>
        <taxon>Pentapetalae</taxon>
        <taxon>rosids</taxon>
        <taxon>fabids</taxon>
        <taxon>Rosales</taxon>
        <taxon>Rosaceae</taxon>
        <taxon>Amygdaloideae</taxon>
        <taxon>Amygdaleae</taxon>
        <taxon>Prunus</taxon>
    </lineage>
</organism>
<feature type="compositionally biased region" description="Basic and acidic residues" evidence="1">
    <location>
        <begin position="10"/>
        <end position="22"/>
    </location>
</feature>
<reference evidence="2 3" key="1">
    <citation type="submission" date="2018-02" db="EMBL/GenBank/DDBJ databases">
        <title>Draft genome of wild Prunus yedoensis var. nudiflora.</title>
        <authorList>
            <person name="Baek S."/>
            <person name="Kim J.-H."/>
            <person name="Choi K."/>
            <person name="Kim G.-B."/>
            <person name="Cho A."/>
            <person name="Jang H."/>
            <person name="Shin C.-H."/>
            <person name="Yu H.-J."/>
            <person name="Mun J.-H."/>
        </authorList>
    </citation>
    <scope>NUCLEOTIDE SEQUENCE [LARGE SCALE GENOMIC DNA]</scope>
    <source>
        <strain evidence="3">cv. Jeju island</strain>
        <tissue evidence="2">Leaf</tissue>
    </source>
</reference>
<dbReference type="Proteomes" id="UP000250321">
    <property type="component" value="Unassembled WGS sequence"/>
</dbReference>
<feature type="region of interest" description="Disordered" evidence="1">
    <location>
        <begin position="1"/>
        <end position="27"/>
    </location>
</feature>
<evidence type="ECO:0000313" key="3">
    <source>
        <dbReference type="Proteomes" id="UP000250321"/>
    </source>
</evidence>
<name>A0A314YWE9_PRUYE</name>
<keyword evidence="3" id="KW-1185">Reference proteome</keyword>
<gene>
    <name evidence="2" type="ORF">Pyn_06816</name>
</gene>
<evidence type="ECO:0000313" key="2">
    <source>
        <dbReference type="EMBL" id="PQQ09574.1"/>
    </source>
</evidence>
<protein>
    <submittedName>
        <fullName evidence="2">Uncharacterized protein</fullName>
    </submittedName>
</protein>
<accession>A0A314YWE9</accession>
<sequence length="73" mass="8518">MAVVQAAKESFARAKGRDDLPRKTKSSHAMNMRVPDLFKSNFPEVRLLVMVIWRVFKSFSRKRKREALALLQK</sequence>
<comment type="caution">
    <text evidence="2">The sequence shown here is derived from an EMBL/GenBank/DDBJ whole genome shotgun (WGS) entry which is preliminary data.</text>
</comment>
<proteinExistence type="predicted"/>
<dbReference type="EMBL" id="PJQY01000601">
    <property type="protein sequence ID" value="PQQ09574.1"/>
    <property type="molecule type" value="Genomic_DNA"/>
</dbReference>